<dbReference type="OMA" id="SYCCQCA"/>
<dbReference type="Proteomes" id="UP000249218">
    <property type="component" value="Unassembled WGS sequence"/>
</dbReference>
<protein>
    <submittedName>
        <fullName evidence="2">Uncharacterized protein</fullName>
    </submittedName>
</protein>
<keyword evidence="3" id="KW-1185">Reference proteome</keyword>
<gene>
    <name evidence="2" type="primary">HaOG205312</name>
    <name evidence="2" type="ORF">B5X24_HaOG205312</name>
</gene>
<sequence>MTTTNNVLSKVADIPILRPGFDALNMTAPLIVQMNSEGKWENTRPANMDEERLKQVIQHLVKSDAISAAQSYCCQCAAENQLPKTSPQYIPVVMMPIYSADKCPFDMDCEVEKIKEAEKSKTKKPSKKNKSEVEAKEEKEKDKIKRTKKRGFVMQRLTDFDLLSQW</sequence>
<reference evidence="2 3" key="1">
    <citation type="journal article" date="2017" name="BMC Biol.">
        <title>Genomic innovations, transcriptional plasticity and gene loss underlying the evolution and divergence of two highly polyphagous and invasive Helicoverpa pest species.</title>
        <authorList>
            <person name="Pearce S.L."/>
            <person name="Clarke D.F."/>
            <person name="East P.D."/>
            <person name="Elfekih S."/>
            <person name="Gordon K.H."/>
            <person name="Jermiin L.S."/>
            <person name="McGaughran A."/>
            <person name="Oakeshott J.G."/>
            <person name="Papanikolaou A."/>
            <person name="Perera O.P."/>
            <person name="Rane R.V."/>
            <person name="Richards S."/>
            <person name="Tay W.T."/>
            <person name="Walsh T.K."/>
            <person name="Anderson A."/>
            <person name="Anderson C.J."/>
            <person name="Asgari S."/>
            <person name="Board P.G."/>
            <person name="Bretschneider A."/>
            <person name="Campbell P.M."/>
            <person name="Chertemps T."/>
            <person name="Christeller J.T."/>
            <person name="Coppin C.W."/>
            <person name="Downes S.J."/>
            <person name="Duan G."/>
            <person name="Farnsworth C.A."/>
            <person name="Good R.T."/>
            <person name="Han L.B."/>
            <person name="Han Y.C."/>
            <person name="Hatje K."/>
            <person name="Horne I."/>
            <person name="Huang Y.P."/>
            <person name="Hughes D.S."/>
            <person name="Jacquin-Joly E."/>
            <person name="James W."/>
            <person name="Jhangiani S."/>
            <person name="Kollmar M."/>
            <person name="Kuwar S.S."/>
            <person name="Li S."/>
            <person name="Liu N.Y."/>
            <person name="Maibeche M.T."/>
            <person name="Miller J.R."/>
            <person name="Montagne N."/>
            <person name="Perry T."/>
            <person name="Qu J."/>
            <person name="Song S.V."/>
            <person name="Sutton G.G."/>
            <person name="Vogel H."/>
            <person name="Walenz B.P."/>
            <person name="Xu W."/>
            <person name="Zhang H.J."/>
            <person name="Zou Z."/>
            <person name="Batterham P."/>
            <person name="Edwards O.R."/>
            <person name="Feyereisen R."/>
            <person name="Gibbs R.A."/>
            <person name="Heckel D.G."/>
            <person name="McGrath A."/>
            <person name="Robin C."/>
            <person name="Scherer S.E."/>
            <person name="Worley K.C."/>
            <person name="Wu Y.D."/>
        </authorList>
    </citation>
    <scope>NUCLEOTIDE SEQUENCE [LARGE SCALE GENOMIC DNA]</scope>
    <source>
        <strain evidence="2">Harm_GR_Male_#8</strain>
        <tissue evidence="2">Whole organism</tissue>
    </source>
</reference>
<dbReference type="EMBL" id="KZ149976">
    <property type="protein sequence ID" value="PZC75919.1"/>
    <property type="molecule type" value="Genomic_DNA"/>
</dbReference>
<accession>A0A2W1BLJ2</accession>
<organism evidence="2 3">
    <name type="scientific">Helicoverpa armigera</name>
    <name type="common">Cotton bollworm</name>
    <name type="synonym">Heliothis armigera</name>
    <dbReference type="NCBI Taxonomy" id="29058"/>
    <lineage>
        <taxon>Eukaryota</taxon>
        <taxon>Metazoa</taxon>
        <taxon>Ecdysozoa</taxon>
        <taxon>Arthropoda</taxon>
        <taxon>Hexapoda</taxon>
        <taxon>Insecta</taxon>
        <taxon>Pterygota</taxon>
        <taxon>Neoptera</taxon>
        <taxon>Endopterygota</taxon>
        <taxon>Lepidoptera</taxon>
        <taxon>Glossata</taxon>
        <taxon>Ditrysia</taxon>
        <taxon>Noctuoidea</taxon>
        <taxon>Noctuidae</taxon>
        <taxon>Heliothinae</taxon>
        <taxon>Helicoverpa</taxon>
    </lineage>
</organism>
<evidence type="ECO:0000256" key="1">
    <source>
        <dbReference type="SAM" id="MobiDB-lite"/>
    </source>
</evidence>
<dbReference type="OrthoDB" id="7416513at2759"/>
<name>A0A2W1BLJ2_HELAM</name>
<proteinExistence type="predicted"/>
<feature type="region of interest" description="Disordered" evidence="1">
    <location>
        <begin position="116"/>
        <end position="145"/>
    </location>
</feature>
<evidence type="ECO:0000313" key="2">
    <source>
        <dbReference type="EMBL" id="PZC75919.1"/>
    </source>
</evidence>
<evidence type="ECO:0000313" key="3">
    <source>
        <dbReference type="Proteomes" id="UP000249218"/>
    </source>
</evidence>
<dbReference type="AlphaFoldDB" id="A0A2W1BLJ2"/>
<feature type="compositionally biased region" description="Basic and acidic residues" evidence="1">
    <location>
        <begin position="129"/>
        <end position="143"/>
    </location>
</feature>